<reference evidence="1" key="1">
    <citation type="submission" date="2022-08" db="EMBL/GenBank/DDBJ databases">
        <title>Alicyclobacillus fastidiosus DSM 17978, complete genome.</title>
        <authorList>
            <person name="Wang Q."/>
            <person name="Cai R."/>
            <person name="Wang Z."/>
        </authorList>
    </citation>
    <scope>NUCLEOTIDE SEQUENCE</scope>
    <source>
        <strain evidence="1">DSM 17978</strain>
    </source>
</reference>
<dbReference type="NCBIfam" id="TIGR02094">
    <property type="entry name" value="more_P_ylases"/>
    <property type="match status" value="1"/>
</dbReference>
<dbReference type="EMBL" id="CP104067">
    <property type="protein sequence ID" value="WAH43093.1"/>
    <property type="molecule type" value="Genomic_DNA"/>
</dbReference>
<dbReference type="Gene3D" id="3.40.50.2000">
    <property type="entry name" value="Glycogen Phosphorylase B"/>
    <property type="match status" value="1"/>
</dbReference>
<dbReference type="PANTHER" id="PTHR42655">
    <property type="entry name" value="GLYCOGEN PHOSPHORYLASE"/>
    <property type="match status" value="1"/>
</dbReference>
<name>A0ABY6ZJI6_9BACL</name>
<dbReference type="SUPFAM" id="SSF53756">
    <property type="entry name" value="UDP-Glycosyltransferase/glycogen phosphorylase"/>
    <property type="match status" value="1"/>
</dbReference>
<keyword evidence="2" id="KW-1185">Reference proteome</keyword>
<dbReference type="RefSeq" id="WP_268006969.1">
    <property type="nucleotide sequence ID" value="NZ_BSUT01000001.1"/>
</dbReference>
<protein>
    <submittedName>
        <fullName evidence="1">Alpha-glucan family phosphorylase</fullName>
    </submittedName>
</protein>
<accession>A0ABY6ZJI6</accession>
<evidence type="ECO:0000313" key="2">
    <source>
        <dbReference type="Proteomes" id="UP001164761"/>
    </source>
</evidence>
<dbReference type="InterPro" id="IPR052182">
    <property type="entry name" value="Glycogen/Maltodextrin_Phosph"/>
</dbReference>
<sequence length="311" mass="35429">MDLIRHITEVSKMDPFNGGIFLLEDYDLDIARSLVQGVDVWLNTPLKPMEASGTSGQKAGLNGVMNCSIRDGWWDEGVSSLNGWAIPDSSEVSPQKRDEADSQALYNILEDAIIPLYYTRDLGRVPRRWVDCMRESIRTITPLFSSQRMLRQYDEQIYQPTIKRGGRLAENHFALASQIAEFKHFICENWSSVRVLSVDFREGREPFSEYRYGLGEGMIHSEVLVEVYLGAVWFQDVRVEAVGSNGMGGIWRCSLSFAAKVRQGVYLYRGFFHGTEEKWRQSNANVRVFPSSINFASEFELELAKWADPNG</sequence>
<evidence type="ECO:0000313" key="1">
    <source>
        <dbReference type="EMBL" id="WAH43093.1"/>
    </source>
</evidence>
<dbReference type="PANTHER" id="PTHR42655:SF1">
    <property type="entry name" value="GLYCOGEN PHOSPHORYLASE"/>
    <property type="match status" value="1"/>
</dbReference>
<dbReference type="InterPro" id="IPR011834">
    <property type="entry name" value="Agluc_phsphrylas"/>
</dbReference>
<gene>
    <name evidence="1" type="primary">glgP</name>
    <name evidence="1" type="ORF">NZD89_06715</name>
</gene>
<dbReference type="Proteomes" id="UP001164761">
    <property type="component" value="Chromosome"/>
</dbReference>
<organism evidence="1 2">
    <name type="scientific">Alicyclobacillus fastidiosus</name>
    <dbReference type="NCBI Taxonomy" id="392011"/>
    <lineage>
        <taxon>Bacteria</taxon>
        <taxon>Bacillati</taxon>
        <taxon>Bacillota</taxon>
        <taxon>Bacilli</taxon>
        <taxon>Bacillales</taxon>
        <taxon>Alicyclobacillaceae</taxon>
        <taxon>Alicyclobacillus</taxon>
    </lineage>
</organism>
<proteinExistence type="predicted"/>